<comment type="similarity">
    <text evidence="6">Belongs to the class I-like SAM-binding methyltransferase superfamily. RsmB/NOP family.</text>
</comment>
<dbReference type="Pfam" id="PF13636">
    <property type="entry name" value="Methyltranf_PUA"/>
    <property type="match status" value="1"/>
</dbReference>
<dbReference type="InterPro" id="IPR001678">
    <property type="entry name" value="MeTrfase_RsmB-F_NOP2_dom"/>
</dbReference>
<dbReference type="Gene3D" id="3.40.50.150">
    <property type="entry name" value="Vaccinia Virus protein VP39"/>
    <property type="match status" value="1"/>
</dbReference>
<gene>
    <name evidence="8" type="ORF">OCK74_15745</name>
</gene>
<dbReference type="SUPFAM" id="SSF53335">
    <property type="entry name" value="S-adenosyl-L-methionine-dependent methyltransferases"/>
    <property type="match status" value="1"/>
</dbReference>
<keyword evidence="9" id="KW-1185">Reference proteome</keyword>
<evidence type="ECO:0000256" key="5">
    <source>
        <dbReference type="ARBA" id="ARBA00022884"/>
    </source>
</evidence>
<feature type="active site" description="Nucleophile" evidence="6">
    <location>
        <position position="245"/>
    </location>
</feature>
<protein>
    <recommendedName>
        <fullName evidence="7">SAM-dependent MTase RsmB/NOP-type domain-containing protein</fullName>
    </recommendedName>
</protein>
<keyword evidence="1" id="KW-0963">Cytoplasm</keyword>
<feature type="binding site" evidence="6">
    <location>
        <begin position="124"/>
        <end position="130"/>
    </location>
    <ligand>
        <name>S-adenosyl-L-methionine</name>
        <dbReference type="ChEBI" id="CHEBI:59789"/>
    </ligand>
</feature>
<feature type="binding site" evidence="6">
    <location>
        <position position="148"/>
    </location>
    <ligand>
        <name>S-adenosyl-L-methionine</name>
        <dbReference type="ChEBI" id="CHEBI:59789"/>
    </ligand>
</feature>
<dbReference type="Pfam" id="PF01189">
    <property type="entry name" value="Methyltr_RsmB-F"/>
    <property type="match status" value="1"/>
</dbReference>
<dbReference type="Pfam" id="PF17125">
    <property type="entry name" value="Methyltr_RsmF_N"/>
    <property type="match status" value="1"/>
</dbReference>
<evidence type="ECO:0000313" key="8">
    <source>
        <dbReference type="EMBL" id="MCU7550572.1"/>
    </source>
</evidence>
<dbReference type="EMBL" id="JAOTIF010000013">
    <property type="protein sequence ID" value="MCU7550572.1"/>
    <property type="molecule type" value="Genomic_DNA"/>
</dbReference>
<dbReference type="Gene3D" id="2.30.130.60">
    <property type="match status" value="1"/>
</dbReference>
<reference evidence="8" key="1">
    <citation type="submission" date="2022-09" db="EMBL/GenBank/DDBJ databases">
        <authorList>
            <person name="Yuan C."/>
            <person name="Ke Z."/>
        </authorList>
    </citation>
    <scope>NUCLEOTIDE SEQUENCE</scope>
    <source>
        <strain evidence="8">LB-8</strain>
    </source>
</reference>
<dbReference type="Proteomes" id="UP001155483">
    <property type="component" value="Unassembled WGS sequence"/>
</dbReference>
<dbReference type="InterPro" id="IPR031341">
    <property type="entry name" value="Methyltr_RsmF_N"/>
</dbReference>
<keyword evidence="2 6" id="KW-0489">Methyltransferase</keyword>
<dbReference type="GO" id="GO:0003723">
    <property type="term" value="F:RNA binding"/>
    <property type="evidence" value="ECO:0007669"/>
    <property type="project" value="UniProtKB-UniRule"/>
</dbReference>
<keyword evidence="5 6" id="KW-0694">RNA-binding</keyword>
<name>A0A9X2XXM1_9BACT</name>
<keyword evidence="3 6" id="KW-0808">Transferase</keyword>
<evidence type="ECO:0000256" key="6">
    <source>
        <dbReference type="PROSITE-ProRule" id="PRU01023"/>
    </source>
</evidence>
<reference evidence="8" key="2">
    <citation type="submission" date="2023-04" db="EMBL/GenBank/DDBJ databases">
        <title>Paracnuella aquatica gen. nov., sp. nov., a member of the family Chitinophagaceae isolated from a hot spring.</title>
        <authorList>
            <person name="Wang C."/>
        </authorList>
    </citation>
    <scope>NUCLEOTIDE SEQUENCE</scope>
    <source>
        <strain evidence="8">LB-8</strain>
    </source>
</reference>
<feature type="domain" description="SAM-dependent MTase RsmB/NOP-type" evidence="7">
    <location>
        <begin position="28"/>
        <end position="311"/>
    </location>
</feature>
<evidence type="ECO:0000256" key="2">
    <source>
        <dbReference type="ARBA" id="ARBA00022603"/>
    </source>
</evidence>
<organism evidence="8 9">
    <name type="scientific">Paraflavisolibacter caeni</name>
    <dbReference type="NCBI Taxonomy" id="2982496"/>
    <lineage>
        <taxon>Bacteria</taxon>
        <taxon>Pseudomonadati</taxon>
        <taxon>Bacteroidota</taxon>
        <taxon>Chitinophagia</taxon>
        <taxon>Chitinophagales</taxon>
        <taxon>Chitinophagaceae</taxon>
        <taxon>Paraflavisolibacter</taxon>
    </lineage>
</organism>
<dbReference type="RefSeq" id="WP_279298012.1">
    <property type="nucleotide sequence ID" value="NZ_JAOTIF010000013.1"/>
</dbReference>
<dbReference type="Gene3D" id="3.30.70.1170">
    <property type="entry name" value="Sun protein, domain 3"/>
    <property type="match status" value="1"/>
</dbReference>
<proteinExistence type="inferred from homology"/>
<dbReference type="InterPro" id="IPR023267">
    <property type="entry name" value="RCMT"/>
</dbReference>
<dbReference type="GO" id="GO:0001510">
    <property type="term" value="P:RNA methylation"/>
    <property type="evidence" value="ECO:0007669"/>
    <property type="project" value="InterPro"/>
</dbReference>
<accession>A0A9X2XXM1</accession>
<keyword evidence="4 6" id="KW-0949">S-adenosyl-L-methionine</keyword>
<sequence length="465" mass="52181">MGKISVKLPAELLNSLEGVTGFDREAFENVHQSGEQITSIRINPAKWSMVDGELANIHPLPFTIDHEVPWSSAGFYLTQRPSFTFDPLFHAGCYYVQEASSMFLEQALQQTTNLSQPLKVLDLCAAPGGKSTHIQSLLTSDSLLVCNEVIKSRAGILKQNIIKWGCTNVVVTNNDPQHFSRLIGFFDVIVVDAPCSGSGLFRRDEEAINEWSKENVYLCCGRQKRILADVLPALKGNGILVYSTCSYSKDEDEDIADWLIYEWQMQSIPLEIKKEWHIIESKAPGTGARGYRFFPDKVKGEGLYLSCFRKTTGTKDVKLKGTKLEKATTKEEAVVLPWLNTKDVQLFKANLIYGIPSSLTENYSIVKNALNVQYAGVAIGEVMKEKLVPEHALALSNCVADAIPKLPLTYEEAIRYLQKSDAGITPDVKGWQIMTYENHNLGWINALNNRVNNYYPKEFRILKQM</sequence>
<feature type="binding site" evidence="6">
    <location>
        <position position="192"/>
    </location>
    <ligand>
        <name>S-adenosyl-L-methionine</name>
        <dbReference type="ChEBI" id="CHEBI:59789"/>
    </ligand>
</feature>
<evidence type="ECO:0000313" key="9">
    <source>
        <dbReference type="Proteomes" id="UP001155483"/>
    </source>
</evidence>
<dbReference type="CDD" id="cd02440">
    <property type="entry name" value="AdoMet_MTases"/>
    <property type="match status" value="1"/>
</dbReference>
<dbReference type="InterPro" id="IPR049560">
    <property type="entry name" value="MeTrfase_RsmB-F_NOP2_cat"/>
</dbReference>
<dbReference type="AlphaFoldDB" id="A0A9X2XXM1"/>
<comment type="caution">
    <text evidence="8">The sequence shown here is derived from an EMBL/GenBank/DDBJ whole genome shotgun (WGS) entry which is preliminary data.</text>
</comment>
<dbReference type="PANTHER" id="PTHR22807:SF30">
    <property type="entry name" value="28S RRNA (CYTOSINE(4447)-C(5))-METHYLTRANSFERASE-RELATED"/>
    <property type="match status" value="1"/>
</dbReference>
<dbReference type="InterPro" id="IPR027391">
    <property type="entry name" value="Nol1_Nop2_Fmu_2"/>
</dbReference>
<dbReference type="InterPro" id="IPR029063">
    <property type="entry name" value="SAM-dependent_MTases_sf"/>
</dbReference>
<dbReference type="PANTHER" id="PTHR22807">
    <property type="entry name" value="NOP2 YEAST -RELATED NOL1/NOP2/FMU SUN DOMAIN-CONTAINING"/>
    <property type="match status" value="1"/>
</dbReference>
<feature type="binding site" evidence="6">
    <location>
        <position position="175"/>
    </location>
    <ligand>
        <name>S-adenosyl-L-methionine</name>
        <dbReference type="ChEBI" id="CHEBI:59789"/>
    </ligand>
</feature>
<dbReference type="PRINTS" id="PR02008">
    <property type="entry name" value="RCMTFAMILY"/>
</dbReference>
<dbReference type="GO" id="GO:0008173">
    <property type="term" value="F:RNA methyltransferase activity"/>
    <property type="evidence" value="ECO:0007669"/>
    <property type="project" value="InterPro"/>
</dbReference>
<evidence type="ECO:0000259" key="7">
    <source>
        <dbReference type="PROSITE" id="PS51686"/>
    </source>
</evidence>
<evidence type="ECO:0000256" key="1">
    <source>
        <dbReference type="ARBA" id="ARBA00022490"/>
    </source>
</evidence>
<dbReference type="PROSITE" id="PS51686">
    <property type="entry name" value="SAM_MT_RSMB_NOP"/>
    <property type="match status" value="1"/>
</dbReference>
<evidence type="ECO:0000256" key="4">
    <source>
        <dbReference type="ARBA" id="ARBA00022691"/>
    </source>
</evidence>
<evidence type="ECO:0000256" key="3">
    <source>
        <dbReference type="ARBA" id="ARBA00022679"/>
    </source>
</evidence>